<evidence type="ECO:0000313" key="12">
    <source>
        <dbReference type="EMBL" id="CAG5115928.1"/>
    </source>
</evidence>
<evidence type="ECO:0000256" key="6">
    <source>
        <dbReference type="ARBA" id="ARBA00023049"/>
    </source>
</evidence>
<keyword evidence="3" id="KW-0479">Metal-binding</keyword>
<keyword evidence="10" id="KW-1133">Transmembrane helix</keyword>
<comment type="similarity">
    <text evidence="7">Belongs to the peptidase M48 family.</text>
</comment>
<dbReference type="GO" id="GO:0004222">
    <property type="term" value="F:metalloendopeptidase activity"/>
    <property type="evidence" value="ECO:0007669"/>
    <property type="project" value="InterPro"/>
</dbReference>
<dbReference type="InterPro" id="IPR051156">
    <property type="entry name" value="Mito/Outer_Membr_Metalloprot"/>
</dbReference>
<evidence type="ECO:0000259" key="11">
    <source>
        <dbReference type="Pfam" id="PF01435"/>
    </source>
</evidence>
<sequence>MQRWTSFIRPLLSDLRFSAAKSETVSIYGLLTCRHTGLGLTGSSNLRTSNRNQLLQTAQTFIRRQQWGTYQTRVFHTSSRRPIHPVLWIFLKPLAKFSAVLTGRSLRIWFRSLKPAQRKKIWAAVKRHWYISAGVPAALAASAGIYYVSHIEETPVTGRKRFIALTHDQIVKIAQAEATQLIEIYGTKQHAPNDPQSLRVLQVARRLLSANPELRKMQFREWQIYVIKDPLVNACVLPSGHMFVFDGILEVASTQDQLAIILGHEMAHAVLEHGVEELSLGKFVDVFVIFCLAAIWCIMPFDGIALLTHWFYDRVIQLLTHMPHSRKLEKEADKVGLLFAARACYDTRQGSVLWTKMSYNEKLGDSASNLLPEWMQTHPDSLKRAHYLDFLEPEAEKWREENRCPKLPPGDPREAVKVLSQHIDNIVIANKSGQDLRRVQRQPGLVTVKNS</sequence>
<evidence type="ECO:0000313" key="13">
    <source>
        <dbReference type="Proteomes" id="UP000678393"/>
    </source>
</evidence>
<keyword evidence="10" id="KW-0472">Membrane</keyword>
<evidence type="ECO:0000256" key="5">
    <source>
        <dbReference type="ARBA" id="ARBA00022833"/>
    </source>
</evidence>
<evidence type="ECO:0000256" key="4">
    <source>
        <dbReference type="ARBA" id="ARBA00022801"/>
    </source>
</evidence>
<keyword evidence="4" id="KW-0378">Hydrolase</keyword>
<dbReference type="EMBL" id="CAJHNH020000183">
    <property type="protein sequence ID" value="CAG5115928.1"/>
    <property type="molecule type" value="Genomic_DNA"/>
</dbReference>
<reference evidence="12" key="1">
    <citation type="submission" date="2021-04" db="EMBL/GenBank/DDBJ databases">
        <authorList>
            <consortium name="Molecular Ecology Group"/>
        </authorList>
    </citation>
    <scope>NUCLEOTIDE SEQUENCE</scope>
</reference>
<evidence type="ECO:0000256" key="8">
    <source>
        <dbReference type="ARBA" id="ARBA00040360"/>
    </source>
</evidence>
<comment type="cofactor">
    <cofactor evidence="1">
        <name>Zn(2+)</name>
        <dbReference type="ChEBI" id="CHEBI:29105"/>
    </cofactor>
</comment>
<feature type="transmembrane region" description="Helical" evidence="10">
    <location>
        <begin position="286"/>
        <end position="312"/>
    </location>
</feature>
<feature type="domain" description="Peptidase M48" evidence="11">
    <location>
        <begin position="215"/>
        <end position="388"/>
    </location>
</feature>
<keyword evidence="5" id="KW-0862">Zinc</keyword>
<dbReference type="GO" id="GO:0046872">
    <property type="term" value="F:metal ion binding"/>
    <property type="evidence" value="ECO:0007669"/>
    <property type="project" value="UniProtKB-KW"/>
</dbReference>
<dbReference type="CDD" id="cd07331">
    <property type="entry name" value="M48C_Oma1_like"/>
    <property type="match status" value="1"/>
</dbReference>
<evidence type="ECO:0000256" key="9">
    <source>
        <dbReference type="ARBA" id="ARBA00042978"/>
    </source>
</evidence>
<dbReference type="InterPro" id="IPR001915">
    <property type="entry name" value="Peptidase_M48"/>
</dbReference>
<dbReference type="Gene3D" id="3.30.2010.10">
    <property type="entry name" value="Metalloproteases ('zincins'), catalytic domain"/>
    <property type="match status" value="1"/>
</dbReference>
<dbReference type="GO" id="GO:0005743">
    <property type="term" value="C:mitochondrial inner membrane"/>
    <property type="evidence" value="ECO:0007669"/>
    <property type="project" value="TreeGrafter"/>
</dbReference>
<gene>
    <name evidence="12" type="ORF">CUNI_LOCUS1486</name>
</gene>
<organism evidence="12 13">
    <name type="scientific">Candidula unifasciata</name>
    <dbReference type="NCBI Taxonomy" id="100452"/>
    <lineage>
        <taxon>Eukaryota</taxon>
        <taxon>Metazoa</taxon>
        <taxon>Spiralia</taxon>
        <taxon>Lophotrochozoa</taxon>
        <taxon>Mollusca</taxon>
        <taxon>Gastropoda</taxon>
        <taxon>Heterobranchia</taxon>
        <taxon>Euthyneura</taxon>
        <taxon>Panpulmonata</taxon>
        <taxon>Eupulmonata</taxon>
        <taxon>Stylommatophora</taxon>
        <taxon>Helicina</taxon>
        <taxon>Helicoidea</taxon>
        <taxon>Geomitridae</taxon>
        <taxon>Candidula</taxon>
    </lineage>
</organism>
<feature type="transmembrane region" description="Helical" evidence="10">
    <location>
        <begin position="128"/>
        <end position="148"/>
    </location>
</feature>
<name>A0A8S3YHS2_9EUPU</name>
<proteinExistence type="inferred from homology"/>
<evidence type="ECO:0000256" key="10">
    <source>
        <dbReference type="SAM" id="Phobius"/>
    </source>
</evidence>
<dbReference type="OrthoDB" id="7464992at2759"/>
<keyword evidence="2" id="KW-0645">Protease</keyword>
<accession>A0A8S3YHS2</accession>
<comment type="caution">
    <text evidence="12">The sequence shown here is derived from an EMBL/GenBank/DDBJ whole genome shotgun (WGS) entry which is preliminary data.</text>
</comment>
<keyword evidence="10" id="KW-0812">Transmembrane</keyword>
<dbReference type="GO" id="GO:0034982">
    <property type="term" value="P:mitochondrial protein processing"/>
    <property type="evidence" value="ECO:0007669"/>
    <property type="project" value="TreeGrafter"/>
</dbReference>
<evidence type="ECO:0000256" key="1">
    <source>
        <dbReference type="ARBA" id="ARBA00001947"/>
    </source>
</evidence>
<dbReference type="Proteomes" id="UP000678393">
    <property type="component" value="Unassembled WGS sequence"/>
</dbReference>
<dbReference type="Pfam" id="PF01435">
    <property type="entry name" value="Peptidase_M48"/>
    <property type="match status" value="1"/>
</dbReference>
<keyword evidence="13" id="KW-1185">Reference proteome</keyword>
<dbReference type="AlphaFoldDB" id="A0A8S3YHS2"/>
<protein>
    <recommendedName>
        <fullName evidence="8">Metalloendopeptidase OMA1, mitochondrial</fullName>
    </recommendedName>
    <alternativeName>
        <fullName evidence="9">Overlapping with the m-AAA protease 1 homolog</fullName>
    </alternativeName>
</protein>
<dbReference type="PANTHER" id="PTHR22726">
    <property type="entry name" value="METALLOENDOPEPTIDASE OMA1"/>
    <property type="match status" value="1"/>
</dbReference>
<keyword evidence="6" id="KW-0482">Metalloprotease</keyword>
<evidence type="ECO:0000256" key="3">
    <source>
        <dbReference type="ARBA" id="ARBA00022723"/>
    </source>
</evidence>
<dbReference type="GO" id="GO:0006515">
    <property type="term" value="P:protein quality control for misfolded or incompletely synthesized proteins"/>
    <property type="evidence" value="ECO:0007669"/>
    <property type="project" value="TreeGrafter"/>
</dbReference>
<evidence type="ECO:0000256" key="7">
    <source>
        <dbReference type="ARBA" id="ARBA00038233"/>
    </source>
</evidence>
<dbReference type="PANTHER" id="PTHR22726:SF1">
    <property type="entry name" value="METALLOENDOPEPTIDASE OMA1, MITOCHONDRIAL"/>
    <property type="match status" value="1"/>
</dbReference>
<evidence type="ECO:0000256" key="2">
    <source>
        <dbReference type="ARBA" id="ARBA00022670"/>
    </source>
</evidence>